<feature type="transmembrane region" description="Helical" evidence="2">
    <location>
        <begin position="116"/>
        <end position="135"/>
    </location>
</feature>
<gene>
    <name evidence="3" type="ORF">AMC99_00750</name>
</gene>
<dbReference type="STRING" id="361183.AMC99_00750"/>
<evidence type="ECO:0000256" key="1">
    <source>
        <dbReference type="ARBA" id="ARBA00009617"/>
    </source>
</evidence>
<keyword evidence="3" id="KW-0813">Transport</keyword>
<accession>A0A0M4M397</accession>
<feature type="transmembrane region" description="Helical" evidence="2">
    <location>
        <begin position="87"/>
        <end position="104"/>
    </location>
</feature>
<dbReference type="InterPro" id="IPR039672">
    <property type="entry name" value="MFS_2"/>
</dbReference>
<name>A0A0M4M397_9SPHN</name>
<dbReference type="PANTHER" id="PTHR11328">
    <property type="entry name" value="MAJOR FACILITATOR SUPERFAMILY DOMAIN-CONTAINING PROTEIN"/>
    <property type="match status" value="1"/>
</dbReference>
<feature type="transmembrane region" description="Helical" evidence="2">
    <location>
        <begin position="191"/>
        <end position="210"/>
    </location>
</feature>
<feature type="transmembrane region" description="Helical" evidence="2">
    <location>
        <begin position="352"/>
        <end position="376"/>
    </location>
</feature>
<comment type="similarity">
    <text evidence="1">Belongs to the sodium:galactoside symporter (TC 2.A.2) family.</text>
</comment>
<keyword evidence="4" id="KW-1185">Reference proteome</keyword>
<dbReference type="PANTHER" id="PTHR11328:SF24">
    <property type="entry name" value="MAJOR FACILITATOR SUPERFAMILY (MFS) PROFILE DOMAIN-CONTAINING PROTEIN"/>
    <property type="match status" value="1"/>
</dbReference>
<evidence type="ECO:0000313" key="4">
    <source>
        <dbReference type="Proteomes" id="UP000057938"/>
    </source>
</evidence>
<protein>
    <submittedName>
        <fullName evidence="3">Sugar transporter</fullName>
    </submittedName>
</protein>
<feature type="transmembrane region" description="Helical" evidence="2">
    <location>
        <begin position="397"/>
        <end position="418"/>
    </location>
</feature>
<dbReference type="AlphaFoldDB" id="A0A0M4M397"/>
<dbReference type="EMBL" id="CP012669">
    <property type="protein sequence ID" value="ALE16053.1"/>
    <property type="molecule type" value="Genomic_DNA"/>
</dbReference>
<feature type="transmembrane region" description="Helical" evidence="2">
    <location>
        <begin position="156"/>
        <end position="179"/>
    </location>
</feature>
<dbReference type="KEGG" id="aep:AMC99_00750"/>
<dbReference type="InterPro" id="IPR036259">
    <property type="entry name" value="MFS_trans_sf"/>
</dbReference>
<proteinExistence type="inferred from homology"/>
<keyword evidence="2" id="KW-0812">Transmembrane</keyword>
<feature type="transmembrane region" description="Helical" evidence="2">
    <location>
        <begin position="248"/>
        <end position="268"/>
    </location>
</feature>
<feature type="transmembrane region" description="Helical" evidence="2">
    <location>
        <begin position="313"/>
        <end position="332"/>
    </location>
</feature>
<feature type="transmembrane region" description="Helical" evidence="2">
    <location>
        <begin position="274"/>
        <end position="301"/>
    </location>
</feature>
<organism evidence="3 4">
    <name type="scientific">Altererythrobacter epoxidivorans</name>
    <dbReference type="NCBI Taxonomy" id="361183"/>
    <lineage>
        <taxon>Bacteria</taxon>
        <taxon>Pseudomonadati</taxon>
        <taxon>Pseudomonadota</taxon>
        <taxon>Alphaproteobacteria</taxon>
        <taxon>Sphingomonadales</taxon>
        <taxon>Erythrobacteraceae</taxon>
        <taxon>Altererythrobacter</taxon>
    </lineage>
</organism>
<dbReference type="RefSeq" id="WP_061922911.1">
    <property type="nucleotide sequence ID" value="NZ_CP012669.1"/>
</dbReference>
<dbReference type="Gene3D" id="1.20.1250.20">
    <property type="entry name" value="MFS general substrate transporter like domains"/>
    <property type="match status" value="2"/>
</dbReference>
<reference evidence="3 4" key="1">
    <citation type="submission" date="2015-09" db="EMBL/GenBank/DDBJ databases">
        <title>Complete genome sequence of a benzo[a]pyrene-degrading bacterium Altererythrobacter epoxidivorans CGMCC 1.7731T.</title>
        <authorList>
            <person name="Li Z."/>
            <person name="Cheng H."/>
            <person name="Huo Y."/>
            <person name="Xu X."/>
        </authorList>
    </citation>
    <scope>NUCLEOTIDE SEQUENCE [LARGE SCALE GENOMIC DNA]</scope>
    <source>
        <strain evidence="3 4">CGMCC 1.7731</strain>
    </source>
</reference>
<keyword evidence="2" id="KW-0472">Membrane</keyword>
<dbReference type="Proteomes" id="UP000057938">
    <property type="component" value="Chromosome"/>
</dbReference>
<dbReference type="GO" id="GO:0015293">
    <property type="term" value="F:symporter activity"/>
    <property type="evidence" value="ECO:0007669"/>
    <property type="project" value="InterPro"/>
</dbReference>
<dbReference type="Pfam" id="PF13347">
    <property type="entry name" value="MFS_2"/>
    <property type="match status" value="1"/>
</dbReference>
<dbReference type="GO" id="GO:0005886">
    <property type="term" value="C:plasma membrane"/>
    <property type="evidence" value="ECO:0007669"/>
    <property type="project" value="TreeGrafter"/>
</dbReference>
<evidence type="ECO:0000256" key="2">
    <source>
        <dbReference type="SAM" id="Phobius"/>
    </source>
</evidence>
<dbReference type="PATRIC" id="fig|361183.4.peg.733"/>
<dbReference type="SUPFAM" id="SSF103473">
    <property type="entry name" value="MFS general substrate transporter"/>
    <property type="match status" value="1"/>
</dbReference>
<dbReference type="GO" id="GO:0008643">
    <property type="term" value="P:carbohydrate transport"/>
    <property type="evidence" value="ECO:0007669"/>
    <property type="project" value="InterPro"/>
</dbReference>
<feature type="transmembrane region" description="Helical" evidence="2">
    <location>
        <begin position="438"/>
        <end position="458"/>
    </location>
</feature>
<keyword evidence="2" id="KW-1133">Transmembrane helix</keyword>
<sequence length="482" mass="51400">MANAPMTAAPARLPIGVKMSHGIGSMANGSLLYLRSLILLFYSQVVGLDAGLVGLVMGASIIVDAMWDPAIGHFSDNLSSKLGRRHLLMFAAPVPAAILIAMFWNPPVGWSDAATLGWFAVTLLLLNLTFSFFEVPATALTPELAPGYHERTNLVAWRWVLGTLGALASTVMGLGYFLAPTEGTVGQLIRSGYGHLGIAVAIVCVIAMFINACGTRRYIGHLYQPEDRHVPMLASLHEAWATLRNGNMAVAVAAGALAGIGFGIRTVLEAYIATYIWALPAAAFMWLALASFISAPFGALIAGITGRRFGKKIACMTLFFIGTAIVNLPLLLRMLDLFLPNGSPMLLPVLVLFAFFGGLLNYGGFILVSSMIADIVEEAQERTGRRSEGLITAADQLIQKVITAIGTALGGAILTMIAFPRQAIPGQVSQVTLDALGWWFLGLASILSFASIATWKFYSIDQTAHEGRLATFGMNKVKATPL</sequence>
<feature type="transmembrane region" description="Helical" evidence="2">
    <location>
        <begin position="41"/>
        <end position="67"/>
    </location>
</feature>
<keyword evidence="3" id="KW-0762">Sugar transport</keyword>
<evidence type="ECO:0000313" key="3">
    <source>
        <dbReference type="EMBL" id="ALE16053.1"/>
    </source>
</evidence>